<keyword evidence="1" id="KW-0732">Signal</keyword>
<organism evidence="2 3">
    <name type="scientific">Cricetulus griseus</name>
    <name type="common">Chinese hamster</name>
    <name type="synonym">Cricetulus barabensis griseus</name>
    <dbReference type="NCBI Taxonomy" id="10029"/>
    <lineage>
        <taxon>Eukaryota</taxon>
        <taxon>Metazoa</taxon>
        <taxon>Chordata</taxon>
        <taxon>Craniata</taxon>
        <taxon>Vertebrata</taxon>
        <taxon>Euteleostomi</taxon>
        <taxon>Mammalia</taxon>
        <taxon>Eutheria</taxon>
        <taxon>Euarchontoglires</taxon>
        <taxon>Glires</taxon>
        <taxon>Rodentia</taxon>
        <taxon>Myomorpha</taxon>
        <taxon>Muroidea</taxon>
        <taxon>Cricetidae</taxon>
        <taxon>Cricetinae</taxon>
        <taxon>Cricetulus</taxon>
    </lineage>
</organism>
<dbReference type="AlphaFoldDB" id="G3H3F5"/>
<feature type="chain" id="PRO_5003443951" evidence="1">
    <location>
        <begin position="18"/>
        <end position="54"/>
    </location>
</feature>
<feature type="signal peptide" evidence="1">
    <location>
        <begin position="1"/>
        <end position="17"/>
    </location>
</feature>
<protein>
    <submittedName>
        <fullName evidence="2">Uncharacterized protein</fullName>
    </submittedName>
</protein>
<name>G3H3F5_CRIGR</name>
<gene>
    <name evidence="2" type="ORF">I79_004771</name>
</gene>
<reference evidence="3" key="1">
    <citation type="journal article" date="2011" name="Nat. Biotechnol.">
        <title>The genomic sequence of the Chinese hamster ovary (CHO)-K1 cell line.</title>
        <authorList>
            <person name="Xu X."/>
            <person name="Nagarajan H."/>
            <person name="Lewis N.E."/>
            <person name="Pan S."/>
            <person name="Cai Z."/>
            <person name="Liu X."/>
            <person name="Chen W."/>
            <person name="Xie M."/>
            <person name="Wang W."/>
            <person name="Hammond S."/>
            <person name="Andersen M.R."/>
            <person name="Neff N."/>
            <person name="Passarelli B."/>
            <person name="Koh W."/>
            <person name="Fan H.C."/>
            <person name="Wang J."/>
            <person name="Gui Y."/>
            <person name="Lee K.H."/>
            <person name="Betenbaugh M.J."/>
            <person name="Quake S.R."/>
            <person name="Famili I."/>
            <person name="Palsson B.O."/>
            <person name="Wang J."/>
        </authorList>
    </citation>
    <scope>NUCLEOTIDE SEQUENCE [LARGE SCALE GENOMIC DNA]</scope>
    <source>
        <strain evidence="3">CHO K1 cell line</strain>
    </source>
</reference>
<dbReference type="InParanoid" id="G3H3F5"/>
<accession>G3H3F5</accession>
<sequence length="54" mass="6161">MMAQMLRALAALLEVLSSIPSNYMVAHTICNEIWCPLLACRQTCRQNTMYITNK</sequence>
<evidence type="ECO:0000313" key="2">
    <source>
        <dbReference type="EMBL" id="EGV97889.1"/>
    </source>
</evidence>
<evidence type="ECO:0000313" key="3">
    <source>
        <dbReference type="Proteomes" id="UP000001075"/>
    </source>
</evidence>
<dbReference type="Proteomes" id="UP000001075">
    <property type="component" value="Unassembled WGS sequence"/>
</dbReference>
<proteinExistence type="predicted"/>
<dbReference type="EMBL" id="JH000126">
    <property type="protein sequence ID" value="EGV97889.1"/>
    <property type="molecule type" value="Genomic_DNA"/>
</dbReference>
<evidence type="ECO:0000256" key="1">
    <source>
        <dbReference type="SAM" id="SignalP"/>
    </source>
</evidence>